<feature type="domain" description="ASX DEUBAD" evidence="2">
    <location>
        <begin position="220"/>
        <end position="356"/>
    </location>
</feature>
<dbReference type="EMBL" id="ML993896">
    <property type="protein sequence ID" value="KAF2203691.1"/>
    <property type="molecule type" value="Genomic_DNA"/>
</dbReference>
<protein>
    <recommendedName>
        <fullName evidence="2">ASX DEUBAD domain-containing protein</fullName>
    </recommendedName>
</protein>
<dbReference type="Proteomes" id="UP000799536">
    <property type="component" value="Unassembled WGS sequence"/>
</dbReference>
<evidence type="ECO:0000259" key="2">
    <source>
        <dbReference type="Pfam" id="PF13919"/>
    </source>
</evidence>
<accession>A0A9P4MUI4</accession>
<comment type="caution">
    <text evidence="3">The sequence shown here is derived from an EMBL/GenBank/DDBJ whole genome shotgun (WGS) entry which is preliminary data.</text>
</comment>
<name>A0A9P4MUI4_9PLEO</name>
<evidence type="ECO:0000256" key="1">
    <source>
        <dbReference type="SAM" id="MobiDB-lite"/>
    </source>
</evidence>
<proteinExistence type="predicted"/>
<keyword evidence="4" id="KW-1185">Reference proteome</keyword>
<reference evidence="3" key="1">
    <citation type="journal article" date="2020" name="Stud. Mycol.">
        <title>101 Dothideomycetes genomes: a test case for predicting lifestyles and emergence of pathogens.</title>
        <authorList>
            <person name="Haridas S."/>
            <person name="Albert R."/>
            <person name="Binder M."/>
            <person name="Bloem J."/>
            <person name="Labutti K."/>
            <person name="Salamov A."/>
            <person name="Andreopoulos B."/>
            <person name="Baker S."/>
            <person name="Barry K."/>
            <person name="Bills G."/>
            <person name="Bluhm B."/>
            <person name="Cannon C."/>
            <person name="Castanera R."/>
            <person name="Culley D."/>
            <person name="Daum C."/>
            <person name="Ezra D."/>
            <person name="Gonzalez J."/>
            <person name="Henrissat B."/>
            <person name="Kuo A."/>
            <person name="Liang C."/>
            <person name="Lipzen A."/>
            <person name="Lutzoni F."/>
            <person name="Magnuson J."/>
            <person name="Mondo S."/>
            <person name="Nolan M."/>
            <person name="Ohm R."/>
            <person name="Pangilinan J."/>
            <person name="Park H.-J."/>
            <person name="Ramirez L."/>
            <person name="Alfaro M."/>
            <person name="Sun H."/>
            <person name="Tritt A."/>
            <person name="Yoshinaga Y."/>
            <person name="Zwiers L.-H."/>
            <person name="Turgeon B."/>
            <person name="Goodwin S."/>
            <person name="Spatafora J."/>
            <person name="Crous P."/>
            <person name="Grigoriev I."/>
        </authorList>
    </citation>
    <scope>NUCLEOTIDE SEQUENCE</scope>
    <source>
        <strain evidence="3">ATCC 74209</strain>
    </source>
</reference>
<feature type="region of interest" description="Disordered" evidence="1">
    <location>
        <begin position="175"/>
        <end position="226"/>
    </location>
</feature>
<dbReference type="AlphaFoldDB" id="A0A9P4MUI4"/>
<feature type="compositionally biased region" description="Low complexity" evidence="1">
    <location>
        <begin position="88"/>
        <end position="128"/>
    </location>
</feature>
<dbReference type="OrthoDB" id="2289918at2759"/>
<feature type="region of interest" description="Disordered" evidence="1">
    <location>
        <begin position="1"/>
        <end position="163"/>
    </location>
</feature>
<feature type="compositionally biased region" description="Low complexity" evidence="1">
    <location>
        <begin position="186"/>
        <end position="197"/>
    </location>
</feature>
<dbReference type="InterPro" id="IPR028020">
    <property type="entry name" value="ASX_DEUBAD_dom"/>
</dbReference>
<evidence type="ECO:0000313" key="4">
    <source>
        <dbReference type="Proteomes" id="UP000799536"/>
    </source>
</evidence>
<organism evidence="3 4">
    <name type="scientific">Delitschia confertaspora ATCC 74209</name>
    <dbReference type="NCBI Taxonomy" id="1513339"/>
    <lineage>
        <taxon>Eukaryota</taxon>
        <taxon>Fungi</taxon>
        <taxon>Dikarya</taxon>
        <taxon>Ascomycota</taxon>
        <taxon>Pezizomycotina</taxon>
        <taxon>Dothideomycetes</taxon>
        <taxon>Pleosporomycetidae</taxon>
        <taxon>Pleosporales</taxon>
        <taxon>Delitschiaceae</taxon>
        <taxon>Delitschia</taxon>
    </lineage>
</organism>
<feature type="compositionally biased region" description="Pro residues" evidence="1">
    <location>
        <begin position="129"/>
        <end position="149"/>
    </location>
</feature>
<gene>
    <name evidence="3" type="ORF">GQ43DRAFT_429671</name>
</gene>
<evidence type="ECO:0000313" key="3">
    <source>
        <dbReference type="EMBL" id="KAF2203691.1"/>
    </source>
</evidence>
<dbReference type="Pfam" id="PF13919">
    <property type="entry name" value="ASXH"/>
    <property type="match status" value="1"/>
</dbReference>
<feature type="compositionally biased region" description="Pro residues" evidence="1">
    <location>
        <begin position="175"/>
        <end position="185"/>
    </location>
</feature>
<feature type="compositionally biased region" description="Basic and acidic residues" evidence="1">
    <location>
        <begin position="202"/>
        <end position="217"/>
    </location>
</feature>
<sequence>MSSPKSSTTRSKRKAHDEEDSDFTLPGARRKQTRAKVTSENPKTVCKEPTKLRIVRKQPAKSAKPVESPTDTPHKTPENPSPSVTDIASSPLAPALAFEPASAPEFEPEPAQAFEPAPAPEFESAPAPAFEPAPPPAFEPAPALIPEPAPASGSKSEPAPAPVSIPAFVITPKVVPEPEPEPAPTPATVVTPVSTRPTRTRKAPERLLDFQETETPKRKSQPRRSKKWDPVYLLTNPRSVLGKEESDITHLLQRYDAWSCLSPVDQVELIEMLPQTKTNKDLLAKLRATQNGVERPKQLNSLSDIMRNDITKFQRDLADGLYLKTWQKKATEAMEVRASGVMDEWKEREQEAYWGQKMMPDGF</sequence>